<dbReference type="Proteomes" id="UP000774130">
    <property type="component" value="Unassembled WGS sequence"/>
</dbReference>
<evidence type="ECO:0000259" key="1">
    <source>
        <dbReference type="PROSITE" id="PS50206"/>
    </source>
</evidence>
<protein>
    <submittedName>
        <fullName evidence="2">Rhodanese-like domain-containing protein</fullName>
    </submittedName>
</protein>
<dbReference type="CDD" id="cd00158">
    <property type="entry name" value="RHOD"/>
    <property type="match status" value="1"/>
</dbReference>
<name>A0ABS6TEV6_9ENTE</name>
<dbReference type="PANTHER" id="PTHR43031">
    <property type="entry name" value="FAD-DEPENDENT OXIDOREDUCTASE"/>
    <property type="match status" value="1"/>
</dbReference>
<comment type="caution">
    <text evidence="2">The sequence shown here is derived from an EMBL/GenBank/DDBJ whole genome shotgun (WGS) entry which is preliminary data.</text>
</comment>
<keyword evidence="3" id="KW-1185">Reference proteome</keyword>
<dbReference type="EMBL" id="JAHUZB010000004">
    <property type="protein sequence ID" value="MBV7391471.1"/>
    <property type="molecule type" value="Genomic_DNA"/>
</dbReference>
<dbReference type="PROSITE" id="PS50206">
    <property type="entry name" value="RHODANESE_3"/>
    <property type="match status" value="1"/>
</dbReference>
<dbReference type="RefSeq" id="WP_218326669.1">
    <property type="nucleotide sequence ID" value="NZ_JAHUZB010000004.1"/>
</dbReference>
<accession>A0ABS6TEV6</accession>
<dbReference type="InterPro" id="IPR050229">
    <property type="entry name" value="GlpE_sulfurtransferase"/>
</dbReference>
<proteinExistence type="predicted"/>
<reference evidence="2 3" key="1">
    <citation type="submission" date="2021-06" db="EMBL/GenBank/DDBJ databases">
        <title>Enterococcus alishanensis sp. nov., a novel lactic acid bacterium isolated from fresh coffee beans.</title>
        <authorList>
            <person name="Chen Y.-S."/>
        </authorList>
    </citation>
    <scope>NUCLEOTIDE SEQUENCE [LARGE SCALE GENOMIC DNA]</scope>
    <source>
        <strain evidence="2 3">ALS3</strain>
    </source>
</reference>
<gene>
    <name evidence="2" type="ORF">KUA55_12330</name>
</gene>
<dbReference type="InterPro" id="IPR001763">
    <property type="entry name" value="Rhodanese-like_dom"/>
</dbReference>
<dbReference type="SMART" id="SM00450">
    <property type="entry name" value="RHOD"/>
    <property type="match status" value="1"/>
</dbReference>
<feature type="domain" description="Rhodanese" evidence="1">
    <location>
        <begin position="21"/>
        <end position="102"/>
    </location>
</feature>
<dbReference type="Pfam" id="PF00581">
    <property type="entry name" value="Rhodanese"/>
    <property type="match status" value="1"/>
</dbReference>
<sequence>MFGFFEKMDTILPADLERQLKKNKLTVLDVRDTNEYASGHIPNAINYPLADIENYQGAKDQPTYVVCQGGVRSKKAAKILQAKGYQVVNVTGGMNLWQGSLSKK</sequence>
<evidence type="ECO:0000313" key="3">
    <source>
        <dbReference type="Proteomes" id="UP000774130"/>
    </source>
</evidence>
<organism evidence="2 3">
    <name type="scientific">Enterococcus alishanensis</name>
    <dbReference type="NCBI Taxonomy" id="1303817"/>
    <lineage>
        <taxon>Bacteria</taxon>
        <taxon>Bacillati</taxon>
        <taxon>Bacillota</taxon>
        <taxon>Bacilli</taxon>
        <taxon>Lactobacillales</taxon>
        <taxon>Enterococcaceae</taxon>
        <taxon>Enterococcus</taxon>
    </lineage>
</organism>
<dbReference type="PANTHER" id="PTHR43031:SF17">
    <property type="entry name" value="SULFURTRANSFERASE YTWF-RELATED"/>
    <property type="match status" value="1"/>
</dbReference>
<evidence type="ECO:0000313" key="2">
    <source>
        <dbReference type="EMBL" id="MBV7391471.1"/>
    </source>
</evidence>